<gene>
    <name evidence="3" type="ORF">BDZ85DRAFT_195461</name>
</gene>
<name>A0A6A6GF95_9PEZI</name>
<dbReference type="Pfam" id="PF08238">
    <property type="entry name" value="Sel1"/>
    <property type="match status" value="7"/>
</dbReference>
<evidence type="ECO:0000256" key="2">
    <source>
        <dbReference type="SAM" id="MobiDB-lite"/>
    </source>
</evidence>
<dbReference type="InterPro" id="IPR011990">
    <property type="entry name" value="TPR-like_helical_dom_sf"/>
</dbReference>
<keyword evidence="4" id="KW-1185">Reference proteome</keyword>
<evidence type="ECO:0000313" key="4">
    <source>
        <dbReference type="Proteomes" id="UP000799538"/>
    </source>
</evidence>
<protein>
    <recommendedName>
        <fullName evidence="5">HCP-like protein</fullName>
    </recommendedName>
</protein>
<evidence type="ECO:0000256" key="1">
    <source>
        <dbReference type="ARBA" id="ARBA00022737"/>
    </source>
</evidence>
<dbReference type="PANTHER" id="PTHR46430:SF1">
    <property type="entry name" value="CHITIN SYNTHASE REGULATOR SKT5-RELATED"/>
    <property type="match status" value="1"/>
</dbReference>
<organism evidence="3 4">
    <name type="scientific">Elsinoe ampelina</name>
    <dbReference type="NCBI Taxonomy" id="302913"/>
    <lineage>
        <taxon>Eukaryota</taxon>
        <taxon>Fungi</taxon>
        <taxon>Dikarya</taxon>
        <taxon>Ascomycota</taxon>
        <taxon>Pezizomycotina</taxon>
        <taxon>Dothideomycetes</taxon>
        <taxon>Dothideomycetidae</taxon>
        <taxon>Myriangiales</taxon>
        <taxon>Elsinoaceae</taxon>
        <taxon>Elsinoe</taxon>
    </lineage>
</organism>
<reference evidence="4" key="1">
    <citation type="journal article" date="2020" name="Stud. Mycol.">
        <title>101 Dothideomycetes genomes: A test case for predicting lifestyles and emergence of pathogens.</title>
        <authorList>
            <person name="Haridas S."/>
            <person name="Albert R."/>
            <person name="Binder M."/>
            <person name="Bloem J."/>
            <person name="LaButti K."/>
            <person name="Salamov A."/>
            <person name="Andreopoulos B."/>
            <person name="Baker S."/>
            <person name="Barry K."/>
            <person name="Bills G."/>
            <person name="Bluhm B."/>
            <person name="Cannon C."/>
            <person name="Castanera R."/>
            <person name="Culley D."/>
            <person name="Daum C."/>
            <person name="Ezra D."/>
            <person name="Gonzalez J."/>
            <person name="Henrissat B."/>
            <person name="Kuo A."/>
            <person name="Liang C."/>
            <person name="Lipzen A."/>
            <person name="Lutzoni F."/>
            <person name="Magnuson J."/>
            <person name="Mondo S."/>
            <person name="Nolan M."/>
            <person name="Ohm R."/>
            <person name="Pangilinan J."/>
            <person name="Park H.-J."/>
            <person name="Ramirez L."/>
            <person name="Alfaro M."/>
            <person name="Sun H."/>
            <person name="Tritt A."/>
            <person name="Yoshinaga Y."/>
            <person name="Zwiers L.-H."/>
            <person name="Turgeon B."/>
            <person name="Goodwin S."/>
            <person name="Spatafora J."/>
            <person name="Crous P."/>
            <person name="Grigoriev I."/>
        </authorList>
    </citation>
    <scope>NUCLEOTIDE SEQUENCE [LARGE SCALE GENOMIC DNA]</scope>
    <source>
        <strain evidence="4">CECT 20119</strain>
    </source>
</reference>
<feature type="region of interest" description="Disordered" evidence="2">
    <location>
        <begin position="1"/>
        <end position="72"/>
    </location>
</feature>
<dbReference type="InterPro" id="IPR006597">
    <property type="entry name" value="Sel1-like"/>
</dbReference>
<dbReference type="SUPFAM" id="SSF81901">
    <property type="entry name" value="HCP-like"/>
    <property type="match status" value="1"/>
</dbReference>
<dbReference type="Gene3D" id="1.25.40.10">
    <property type="entry name" value="Tetratricopeptide repeat domain"/>
    <property type="match status" value="2"/>
</dbReference>
<proteinExistence type="predicted"/>
<dbReference type="Proteomes" id="UP000799538">
    <property type="component" value="Unassembled WGS sequence"/>
</dbReference>
<dbReference type="AlphaFoldDB" id="A0A6A6GF95"/>
<dbReference type="InterPro" id="IPR051726">
    <property type="entry name" value="Chitin_Synth_Reg"/>
</dbReference>
<feature type="compositionally biased region" description="Low complexity" evidence="2">
    <location>
        <begin position="1"/>
        <end position="11"/>
    </location>
</feature>
<dbReference type="OrthoDB" id="272077at2759"/>
<evidence type="ECO:0008006" key="5">
    <source>
        <dbReference type="Google" id="ProtNLM"/>
    </source>
</evidence>
<dbReference type="SMART" id="SM00671">
    <property type="entry name" value="SEL1"/>
    <property type="match status" value="7"/>
</dbReference>
<accession>A0A6A6GF95</accession>
<evidence type="ECO:0000313" key="3">
    <source>
        <dbReference type="EMBL" id="KAF2224386.1"/>
    </source>
</evidence>
<sequence>MTVPSTSSSSSGGDGGSAHLRLPRNGGPRPHSSAADPRGRLSEYGDNLSPRGSPRSFARNSSAHRHSPDHRPMSYIDLLNEVPYHQQVAPAPTLNNSALQHAVGANASLLDTKKTLDMYRANVKKTNDSAIQYEFAIFMINAARDAMQAGTEASHAADMVKEAKEILMRLSDRGYPFAQYYLADGYASGFFNKDKPDHDKAFPLFIAASKHGHAEASYRAALCYEFGWGTAKAYPKAVQFHRNAAAKGHPGAAVRLGKACISGDMGLINRYKEGVKWLKRAQEGADAQYNSGPYELGLLHINGFGDDIFKDESYAAQLFTQAAELGHAEANLQLGRAYELGLLGCPKDAALSVHFYNGAATRGVPDAMMALCAWYMVGAEPVLEKDEAEAYEWAKKAAELGLPKAEYAVAYFTEMGIGCRRDPLEANKWYVEAADHGDENARQRLAIIRAAASGDSGIAMEKGVARSRDLANGGKEKDCIIM</sequence>
<dbReference type="PANTHER" id="PTHR46430">
    <property type="entry name" value="PROTEIN SKT5-RELATED"/>
    <property type="match status" value="1"/>
</dbReference>
<dbReference type="EMBL" id="ML992505">
    <property type="protein sequence ID" value="KAF2224386.1"/>
    <property type="molecule type" value="Genomic_DNA"/>
</dbReference>
<keyword evidence="1" id="KW-0677">Repeat</keyword>